<proteinExistence type="predicted"/>
<evidence type="ECO:0000259" key="1">
    <source>
        <dbReference type="Pfam" id="PF10006"/>
    </source>
</evidence>
<dbReference type="RefSeq" id="WP_006824276.1">
    <property type="nucleotide sequence ID" value="NZ_AOIL01000009.1"/>
</dbReference>
<keyword evidence="3" id="KW-1185">Reference proteome</keyword>
<comment type="caution">
    <text evidence="2">The sequence shown here is derived from an EMBL/GenBank/DDBJ whole genome shotgun (WGS) entry which is preliminary data.</text>
</comment>
<dbReference type="InterPro" id="IPR018720">
    <property type="entry name" value="DUF2249"/>
</dbReference>
<accession>M0AEW7</accession>
<dbReference type="EMBL" id="AOIL01000009">
    <property type="protein sequence ID" value="ELY96417.1"/>
    <property type="molecule type" value="Genomic_DNA"/>
</dbReference>
<dbReference type="Pfam" id="PF10006">
    <property type="entry name" value="DUF2249"/>
    <property type="match status" value="1"/>
</dbReference>
<name>M0AEW7_9EURY</name>
<dbReference type="Proteomes" id="UP000011648">
    <property type="component" value="Unassembled WGS sequence"/>
</dbReference>
<feature type="domain" description="DUF2249" evidence="1">
    <location>
        <begin position="3"/>
        <end position="74"/>
    </location>
</feature>
<gene>
    <name evidence="2" type="ORF">C484_01845</name>
</gene>
<organism evidence="2 3">
    <name type="scientific">Natrialba taiwanensis DSM 12281</name>
    <dbReference type="NCBI Taxonomy" id="1230458"/>
    <lineage>
        <taxon>Archaea</taxon>
        <taxon>Methanobacteriati</taxon>
        <taxon>Methanobacteriota</taxon>
        <taxon>Stenosarchaea group</taxon>
        <taxon>Halobacteria</taxon>
        <taxon>Halobacteriales</taxon>
        <taxon>Natrialbaceae</taxon>
        <taxon>Natrialba</taxon>
    </lineage>
</organism>
<protein>
    <recommendedName>
        <fullName evidence="1">DUF2249 domain-containing protein</fullName>
    </recommendedName>
</protein>
<sequence length="79" mass="9035">MTTLDVRELPPADRHPKIHAVFDELDPGETLTLVNDHEPKPLFYEFKAEVDAFDADGYTVERVDAEQFVAEFPKRADCD</sequence>
<evidence type="ECO:0000313" key="3">
    <source>
        <dbReference type="Proteomes" id="UP000011648"/>
    </source>
</evidence>
<dbReference type="AlphaFoldDB" id="M0AEW7"/>
<dbReference type="STRING" id="1230458.C484_01845"/>
<dbReference type="OrthoDB" id="198577at2157"/>
<dbReference type="PATRIC" id="fig|1230458.4.peg.360"/>
<reference evidence="2 3" key="1">
    <citation type="journal article" date="2014" name="PLoS Genet.">
        <title>Phylogenetically driven sequencing of extremely halophilic archaea reveals strategies for static and dynamic osmo-response.</title>
        <authorList>
            <person name="Becker E.A."/>
            <person name="Seitzer P.M."/>
            <person name="Tritt A."/>
            <person name="Larsen D."/>
            <person name="Krusor M."/>
            <person name="Yao A.I."/>
            <person name="Wu D."/>
            <person name="Madern D."/>
            <person name="Eisen J.A."/>
            <person name="Darling A.E."/>
            <person name="Facciotti M.T."/>
        </authorList>
    </citation>
    <scope>NUCLEOTIDE SEQUENCE [LARGE SCALE GENOMIC DNA]</scope>
    <source>
        <strain evidence="2 3">DSM 12281</strain>
    </source>
</reference>
<evidence type="ECO:0000313" key="2">
    <source>
        <dbReference type="EMBL" id="ELY96417.1"/>
    </source>
</evidence>